<gene>
    <name evidence="5" type="ORF">CBA19CS42_41005</name>
</gene>
<dbReference type="Pfam" id="PF12833">
    <property type="entry name" value="HTH_18"/>
    <property type="match status" value="1"/>
</dbReference>
<dbReference type="PROSITE" id="PS01124">
    <property type="entry name" value="HTH_ARAC_FAMILY_2"/>
    <property type="match status" value="1"/>
</dbReference>
<evidence type="ECO:0000313" key="5">
    <source>
        <dbReference type="EMBL" id="GJH31039.1"/>
    </source>
</evidence>
<keyword evidence="1" id="KW-0805">Transcription regulation</keyword>
<keyword evidence="3" id="KW-0804">Transcription</keyword>
<evidence type="ECO:0000313" key="6">
    <source>
        <dbReference type="Proteomes" id="UP001055111"/>
    </source>
</evidence>
<proteinExistence type="predicted"/>
<dbReference type="GO" id="GO:0043565">
    <property type="term" value="F:sequence-specific DNA binding"/>
    <property type="evidence" value="ECO:0007669"/>
    <property type="project" value="InterPro"/>
</dbReference>
<evidence type="ECO:0000259" key="4">
    <source>
        <dbReference type="PROSITE" id="PS01124"/>
    </source>
</evidence>
<dbReference type="GO" id="GO:0003700">
    <property type="term" value="F:DNA-binding transcription factor activity"/>
    <property type="evidence" value="ECO:0007669"/>
    <property type="project" value="InterPro"/>
</dbReference>
<dbReference type="Gene3D" id="1.10.10.60">
    <property type="entry name" value="Homeodomain-like"/>
    <property type="match status" value="2"/>
</dbReference>
<dbReference type="SMART" id="SM00342">
    <property type="entry name" value="HTH_ARAC"/>
    <property type="match status" value="1"/>
</dbReference>
<accession>A0AA37IKR1</accession>
<dbReference type="EMBL" id="BPUS01000062">
    <property type="protein sequence ID" value="GJH31039.1"/>
    <property type="molecule type" value="Genomic_DNA"/>
</dbReference>
<evidence type="ECO:0000256" key="2">
    <source>
        <dbReference type="ARBA" id="ARBA00023125"/>
    </source>
</evidence>
<comment type="caution">
    <text evidence="5">The sequence shown here is derived from an EMBL/GenBank/DDBJ whole genome shotgun (WGS) entry which is preliminary data.</text>
</comment>
<reference evidence="5" key="1">
    <citation type="submission" date="2022-09" db="EMBL/GenBank/DDBJ databases">
        <title>Isolation and characterization of 3-chlorobenzoate degrading bacteria from soils in Shizuoka.</title>
        <authorList>
            <person name="Ifat A."/>
            <person name="Ogawa N."/>
            <person name="Kimbara K."/>
            <person name="Moriuchi R."/>
            <person name="Dohra H."/>
            <person name="Shintani M."/>
        </authorList>
    </citation>
    <scope>NUCLEOTIDE SEQUENCE</scope>
    <source>
        <strain evidence="5">19CS4-2</strain>
    </source>
</reference>
<dbReference type="RefSeq" id="WP_238218532.1">
    <property type="nucleotide sequence ID" value="NZ_BPUS01000062.1"/>
</dbReference>
<feature type="domain" description="HTH araC/xylS-type" evidence="4">
    <location>
        <begin position="149"/>
        <end position="247"/>
    </location>
</feature>
<dbReference type="InterPro" id="IPR050204">
    <property type="entry name" value="AraC_XylS_family_regulators"/>
</dbReference>
<sequence length="268" mass="29477">MLDSHFTIEILLCSAVVVCFRNGRRVANGIVGYGGTQITSPGEKIELSFRKPIEAIHLFVPLSVVASAYEEVEQSRLPSDYRMTDPAYASDLVMAKLGEVLYRESELQGQFGSLFLRSLAMAALARAMGFEPDSDPGRNRGGLAPWRLARAIKFIEDHVGDDLSLDEIAKHAGLSRMHFAAQFKKATGRSPHSFLMARRIELSKMLLTEGKMPLVQVAFTAGFSSQAHFTTVSRKVVGVTPGRWRQAPIIREQGRGATPLAADQEDDL</sequence>
<organism evidence="5 6">
    <name type="scientific">Caballeronia novacaledonica</name>
    <dbReference type="NCBI Taxonomy" id="1544861"/>
    <lineage>
        <taxon>Bacteria</taxon>
        <taxon>Pseudomonadati</taxon>
        <taxon>Pseudomonadota</taxon>
        <taxon>Betaproteobacteria</taxon>
        <taxon>Burkholderiales</taxon>
        <taxon>Burkholderiaceae</taxon>
        <taxon>Caballeronia</taxon>
    </lineage>
</organism>
<dbReference type="InterPro" id="IPR009057">
    <property type="entry name" value="Homeodomain-like_sf"/>
</dbReference>
<dbReference type="PANTHER" id="PTHR46796">
    <property type="entry name" value="HTH-TYPE TRANSCRIPTIONAL ACTIVATOR RHAS-RELATED"/>
    <property type="match status" value="1"/>
</dbReference>
<protein>
    <submittedName>
        <fullName evidence="5">Helix-turn-helix domain-containing protein</fullName>
    </submittedName>
</protein>
<evidence type="ECO:0000256" key="1">
    <source>
        <dbReference type="ARBA" id="ARBA00023015"/>
    </source>
</evidence>
<dbReference type="PANTHER" id="PTHR46796:SF14">
    <property type="entry name" value="TRANSCRIPTIONAL REGULATORY PROTEIN"/>
    <property type="match status" value="1"/>
</dbReference>
<dbReference type="SUPFAM" id="SSF46689">
    <property type="entry name" value="Homeodomain-like"/>
    <property type="match status" value="2"/>
</dbReference>
<name>A0AA37IKR1_9BURK</name>
<dbReference type="AlphaFoldDB" id="A0AA37IKR1"/>
<dbReference type="Proteomes" id="UP001055111">
    <property type="component" value="Unassembled WGS sequence"/>
</dbReference>
<evidence type="ECO:0000256" key="3">
    <source>
        <dbReference type="ARBA" id="ARBA00023163"/>
    </source>
</evidence>
<keyword evidence="2" id="KW-0238">DNA-binding</keyword>
<dbReference type="InterPro" id="IPR018060">
    <property type="entry name" value="HTH_AraC"/>
</dbReference>